<evidence type="ECO:0000313" key="2">
    <source>
        <dbReference type="EMBL" id="TIH10265.1"/>
    </source>
</evidence>
<reference evidence="2 3" key="1">
    <citation type="submission" date="2018-10" db="EMBL/GenBank/DDBJ databases">
        <title>Pseudomonas leptonychotis sp. nov., isolated from Weddell seals in Antarctica.</title>
        <authorList>
            <person name="Novakova D."/>
            <person name="Svec P."/>
            <person name="Kralova S."/>
            <person name="Kristofova L."/>
            <person name="Zeman M."/>
            <person name="Pantucek R."/>
            <person name="Maslanova I."/>
            <person name="Sedlacek I."/>
        </authorList>
    </citation>
    <scope>NUCLEOTIDE SEQUENCE [LARGE SCALE GENOMIC DNA]</scope>
    <source>
        <strain evidence="2 3">CCM 8849</strain>
    </source>
</reference>
<dbReference type="AlphaFoldDB" id="A0A4T2A005"/>
<dbReference type="EMBL" id="RFLV01000001">
    <property type="protein sequence ID" value="TIH10265.1"/>
    <property type="molecule type" value="Genomic_DNA"/>
</dbReference>
<feature type="transmembrane region" description="Helical" evidence="1">
    <location>
        <begin position="91"/>
        <end position="110"/>
    </location>
</feature>
<sequence length="128" mass="14314">MSVASVLLFLGLHDSAVVIAAERGRTLRDGVGWGIAVYLATYIFALLVLLQNVVALYWPAKRVRSAILAWLVFAMALTALFNPFGSWAHPYRFMLLLLCAAIGFFLSWMGQSLWHLWRQRCLSDSPVG</sequence>
<evidence type="ECO:0000256" key="1">
    <source>
        <dbReference type="SAM" id="Phobius"/>
    </source>
</evidence>
<feature type="transmembrane region" description="Helical" evidence="1">
    <location>
        <begin position="36"/>
        <end position="58"/>
    </location>
</feature>
<keyword evidence="1" id="KW-0812">Transmembrane</keyword>
<organism evidence="2 3">
    <name type="scientific">Pseudomonas leptonychotis</name>
    <dbReference type="NCBI Taxonomy" id="2448482"/>
    <lineage>
        <taxon>Bacteria</taxon>
        <taxon>Pseudomonadati</taxon>
        <taxon>Pseudomonadota</taxon>
        <taxon>Gammaproteobacteria</taxon>
        <taxon>Pseudomonadales</taxon>
        <taxon>Pseudomonadaceae</taxon>
        <taxon>Pseudomonas</taxon>
    </lineage>
</organism>
<feature type="transmembrane region" description="Helical" evidence="1">
    <location>
        <begin position="65"/>
        <end position="85"/>
    </location>
</feature>
<accession>A0A4T2A005</accession>
<comment type="caution">
    <text evidence="2">The sequence shown here is derived from an EMBL/GenBank/DDBJ whole genome shotgun (WGS) entry which is preliminary data.</text>
</comment>
<dbReference type="Proteomes" id="UP000307541">
    <property type="component" value="Unassembled WGS sequence"/>
</dbReference>
<protein>
    <submittedName>
        <fullName evidence="2">Uncharacterized protein</fullName>
    </submittedName>
</protein>
<name>A0A4T2A005_9PSED</name>
<proteinExistence type="predicted"/>
<keyword evidence="1" id="KW-1133">Transmembrane helix</keyword>
<gene>
    <name evidence="2" type="ORF">D8779_06135</name>
</gene>
<keyword evidence="3" id="KW-1185">Reference proteome</keyword>
<evidence type="ECO:0000313" key="3">
    <source>
        <dbReference type="Proteomes" id="UP000307541"/>
    </source>
</evidence>
<keyword evidence="1" id="KW-0472">Membrane</keyword>